<name>A0A0F9F2F4_9ZZZZ</name>
<protein>
    <recommendedName>
        <fullName evidence="2">Type I restriction modification DNA specificity domain-containing protein</fullName>
    </recommendedName>
</protein>
<accession>A0A0F9F2F4</accession>
<evidence type="ECO:0008006" key="2">
    <source>
        <dbReference type="Google" id="ProtNLM"/>
    </source>
</evidence>
<comment type="caution">
    <text evidence="1">The sequence shown here is derived from an EMBL/GenBank/DDBJ whole genome shotgun (WGS) entry which is preliminary data.</text>
</comment>
<organism evidence="1">
    <name type="scientific">marine sediment metagenome</name>
    <dbReference type="NCBI Taxonomy" id="412755"/>
    <lineage>
        <taxon>unclassified sequences</taxon>
        <taxon>metagenomes</taxon>
        <taxon>ecological metagenomes</taxon>
    </lineage>
</organism>
<feature type="non-terminal residue" evidence="1">
    <location>
        <position position="1"/>
    </location>
</feature>
<sequence>EKTNDIQRIYRKKLLDLDELKKSILQKAFSGELTKTLEVDTNKGAMA</sequence>
<proteinExistence type="predicted"/>
<gene>
    <name evidence="1" type="ORF">LCGC14_2003980</name>
</gene>
<dbReference type="EMBL" id="LAZR01022829">
    <property type="protein sequence ID" value="KKL80518.1"/>
    <property type="molecule type" value="Genomic_DNA"/>
</dbReference>
<dbReference type="AlphaFoldDB" id="A0A0F9F2F4"/>
<evidence type="ECO:0000313" key="1">
    <source>
        <dbReference type="EMBL" id="KKL80518.1"/>
    </source>
</evidence>
<reference evidence="1" key="1">
    <citation type="journal article" date="2015" name="Nature">
        <title>Complex archaea that bridge the gap between prokaryotes and eukaryotes.</title>
        <authorList>
            <person name="Spang A."/>
            <person name="Saw J.H."/>
            <person name="Jorgensen S.L."/>
            <person name="Zaremba-Niedzwiedzka K."/>
            <person name="Martijn J."/>
            <person name="Lind A.E."/>
            <person name="van Eijk R."/>
            <person name="Schleper C."/>
            <person name="Guy L."/>
            <person name="Ettema T.J."/>
        </authorList>
    </citation>
    <scope>NUCLEOTIDE SEQUENCE</scope>
</reference>